<dbReference type="Proteomes" id="UP000663825">
    <property type="component" value="Unassembled WGS sequence"/>
</dbReference>
<dbReference type="OrthoDB" id="185659at2759"/>
<dbReference type="PANTHER" id="PTHR43110">
    <property type="entry name" value="THIOL PEROXIDASE"/>
    <property type="match status" value="1"/>
</dbReference>
<evidence type="ECO:0000259" key="4">
    <source>
        <dbReference type="PROSITE" id="PS51352"/>
    </source>
</evidence>
<protein>
    <recommendedName>
        <fullName evidence="4">Thioredoxin domain-containing protein</fullName>
    </recommendedName>
</protein>
<dbReference type="PANTHER" id="PTHR43110:SF1">
    <property type="entry name" value="THIOL PEROXIDASE"/>
    <property type="match status" value="1"/>
</dbReference>
<keyword evidence="1" id="KW-0560">Oxidoreductase</keyword>
<evidence type="ECO:0000256" key="3">
    <source>
        <dbReference type="PIRSR" id="PIRSR000239-1"/>
    </source>
</evidence>
<name>A0A817XCY2_9BILA</name>
<dbReference type="InterPro" id="IPR050455">
    <property type="entry name" value="Tpx_Peroxidase_subfamily"/>
</dbReference>
<dbReference type="GO" id="GO:0016209">
    <property type="term" value="F:antioxidant activity"/>
    <property type="evidence" value="ECO:0007669"/>
    <property type="project" value="InterPro"/>
</dbReference>
<dbReference type="InterPro" id="IPR013766">
    <property type="entry name" value="Thioredoxin_domain"/>
</dbReference>
<evidence type="ECO:0000256" key="2">
    <source>
        <dbReference type="ARBA" id="ARBA00023284"/>
    </source>
</evidence>
<dbReference type="EMBL" id="CAJNYU010003586">
    <property type="protein sequence ID" value="CAF3684929.1"/>
    <property type="molecule type" value="Genomic_DNA"/>
</dbReference>
<dbReference type="Proteomes" id="UP000663869">
    <property type="component" value="Unassembled WGS sequence"/>
</dbReference>
<dbReference type="InterPro" id="IPR024706">
    <property type="entry name" value="Peroxiredoxin_AhpC-typ"/>
</dbReference>
<dbReference type="Pfam" id="PF00578">
    <property type="entry name" value="AhpC-TSA"/>
    <property type="match status" value="1"/>
</dbReference>
<organism evidence="5 7">
    <name type="scientific">Rotaria socialis</name>
    <dbReference type="NCBI Taxonomy" id="392032"/>
    <lineage>
        <taxon>Eukaryota</taxon>
        <taxon>Metazoa</taxon>
        <taxon>Spiralia</taxon>
        <taxon>Gnathifera</taxon>
        <taxon>Rotifera</taxon>
        <taxon>Eurotatoria</taxon>
        <taxon>Bdelloidea</taxon>
        <taxon>Philodinida</taxon>
        <taxon>Philodinidae</taxon>
        <taxon>Rotaria</taxon>
    </lineage>
</organism>
<dbReference type="InterPro" id="IPR000866">
    <property type="entry name" value="AhpC/TSA"/>
</dbReference>
<evidence type="ECO:0000313" key="7">
    <source>
        <dbReference type="Proteomes" id="UP000663825"/>
    </source>
</evidence>
<dbReference type="SUPFAM" id="SSF52833">
    <property type="entry name" value="Thioredoxin-like"/>
    <property type="match status" value="1"/>
</dbReference>
<evidence type="ECO:0000256" key="1">
    <source>
        <dbReference type="ARBA" id="ARBA00023002"/>
    </source>
</evidence>
<proteinExistence type="predicted"/>
<comment type="caution">
    <text evidence="5">The sequence shown here is derived from an EMBL/GenBank/DDBJ whole genome shotgun (WGS) entry which is preliminary data.</text>
</comment>
<evidence type="ECO:0000313" key="6">
    <source>
        <dbReference type="EMBL" id="CAF3684929.1"/>
    </source>
</evidence>
<feature type="active site" description="Cysteine sulfenic acid (-SOH) intermediate; for peroxidase activity" evidence="3">
    <location>
        <position position="46"/>
    </location>
</feature>
<reference evidence="5" key="1">
    <citation type="submission" date="2021-02" db="EMBL/GenBank/DDBJ databases">
        <authorList>
            <person name="Nowell W R."/>
        </authorList>
    </citation>
    <scope>NUCLEOTIDE SEQUENCE</scope>
</reference>
<accession>A0A817XCY2</accession>
<dbReference type="PIRSF" id="PIRSF000239">
    <property type="entry name" value="AHPC"/>
    <property type="match status" value="1"/>
</dbReference>
<dbReference type="PROSITE" id="PS51352">
    <property type="entry name" value="THIOREDOXIN_2"/>
    <property type="match status" value="1"/>
</dbReference>
<dbReference type="EMBL" id="CAJNXB010004262">
    <property type="protein sequence ID" value="CAF3367008.1"/>
    <property type="molecule type" value="Genomic_DNA"/>
</dbReference>
<dbReference type="InterPro" id="IPR036249">
    <property type="entry name" value="Thioredoxin-like_sf"/>
</dbReference>
<keyword evidence="2" id="KW-0676">Redox-active center</keyword>
<dbReference type="GO" id="GO:0016491">
    <property type="term" value="F:oxidoreductase activity"/>
    <property type="evidence" value="ECO:0007669"/>
    <property type="project" value="UniProtKB-KW"/>
</dbReference>
<feature type="domain" description="Thioredoxin" evidence="4">
    <location>
        <begin position="3"/>
        <end position="159"/>
    </location>
</feature>
<sequence>MPLQVGQQASEFTLYNTDRKEVSLKDLTSTSNVVVLFFPLAFTGVCTQELCSTRDDINKYQKLNATVVAISVDSMFTLGKFREEQKLPFDLLSDFNKEVSRKYDSLYEEFPLFGLKGVTKRSAFVIDKHGIIRYAEILADATKLPDFVKIKEALEQCEK</sequence>
<gene>
    <name evidence="6" type="ORF">FME351_LOCUS26635</name>
    <name evidence="5" type="ORF">TIS948_LOCUS24703</name>
</gene>
<evidence type="ECO:0000313" key="5">
    <source>
        <dbReference type="EMBL" id="CAF3367008.1"/>
    </source>
</evidence>
<dbReference type="Gene3D" id="3.40.30.10">
    <property type="entry name" value="Glutaredoxin"/>
    <property type="match status" value="1"/>
</dbReference>
<dbReference type="AlphaFoldDB" id="A0A817XCY2"/>